<protein>
    <submittedName>
        <fullName evidence="1">Uncharacterized protein</fullName>
    </submittedName>
</protein>
<keyword evidence="2" id="KW-1185">Reference proteome</keyword>
<proteinExistence type="predicted"/>
<accession>A0A565AYE0</accession>
<reference evidence="1" key="1">
    <citation type="submission" date="2019-07" db="EMBL/GenBank/DDBJ databases">
        <authorList>
            <person name="Dittberner H."/>
        </authorList>
    </citation>
    <scope>NUCLEOTIDE SEQUENCE [LARGE SCALE GENOMIC DNA]</scope>
</reference>
<comment type="caution">
    <text evidence="1">The sequence shown here is derived from an EMBL/GenBank/DDBJ whole genome shotgun (WGS) entry which is preliminary data.</text>
</comment>
<sequence>MASVSDLRKRVSSIGIKNDPIWKTGDMATASALTRKELKLRKLKQKTLYAELWDLTNVGCTVEELLNQLVREEGPSVTQTNLLRCAKLFDKAGKKSTSSGDL</sequence>
<evidence type="ECO:0000313" key="1">
    <source>
        <dbReference type="EMBL" id="VVA94120.1"/>
    </source>
</evidence>
<organism evidence="1 2">
    <name type="scientific">Arabis nemorensis</name>
    <dbReference type="NCBI Taxonomy" id="586526"/>
    <lineage>
        <taxon>Eukaryota</taxon>
        <taxon>Viridiplantae</taxon>
        <taxon>Streptophyta</taxon>
        <taxon>Embryophyta</taxon>
        <taxon>Tracheophyta</taxon>
        <taxon>Spermatophyta</taxon>
        <taxon>Magnoliopsida</taxon>
        <taxon>eudicotyledons</taxon>
        <taxon>Gunneridae</taxon>
        <taxon>Pentapetalae</taxon>
        <taxon>rosids</taxon>
        <taxon>malvids</taxon>
        <taxon>Brassicales</taxon>
        <taxon>Brassicaceae</taxon>
        <taxon>Arabideae</taxon>
        <taxon>Arabis</taxon>
    </lineage>
</organism>
<gene>
    <name evidence="1" type="ORF">ANE_LOCUS4565</name>
</gene>
<dbReference type="Proteomes" id="UP000489600">
    <property type="component" value="Unassembled WGS sequence"/>
</dbReference>
<dbReference type="AlphaFoldDB" id="A0A565AYE0"/>
<dbReference type="EMBL" id="CABITT030000002">
    <property type="protein sequence ID" value="VVA94120.1"/>
    <property type="molecule type" value="Genomic_DNA"/>
</dbReference>
<name>A0A565AYE0_9BRAS</name>
<evidence type="ECO:0000313" key="2">
    <source>
        <dbReference type="Proteomes" id="UP000489600"/>
    </source>
</evidence>